<protein>
    <submittedName>
        <fullName evidence="11">ABC transporter permease</fullName>
    </submittedName>
</protein>
<evidence type="ECO:0000256" key="4">
    <source>
        <dbReference type="ARBA" id="ARBA00022692"/>
    </source>
</evidence>
<evidence type="ECO:0000256" key="1">
    <source>
        <dbReference type="ARBA" id="ARBA00004651"/>
    </source>
</evidence>
<evidence type="ECO:0000256" key="3">
    <source>
        <dbReference type="ARBA" id="ARBA00022475"/>
    </source>
</evidence>
<comment type="caution">
    <text evidence="11">The sequence shown here is derived from an EMBL/GenBank/DDBJ whole genome shotgun (WGS) entry which is preliminary data.</text>
</comment>
<evidence type="ECO:0000313" key="11">
    <source>
        <dbReference type="EMBL" id="MDP0590040.1"/>
    </source>
</evidence>
<dbReference type="PANTHER" id="PTHR43386">
    <property type="entry name" value="OLIGOPEPTIDE TRANSPORT SYSTEM PERMEASE PROTEIN APPC"/>
    <property type="match status" value="1"/>
</dbReference>
<comment type="similarity">
    <text evidence="9">Belongs to the binding-protein-dependent transport system permease family.</text>
</comment>
<name>A0AA90STW5_9GAMM</name>
<keyword evidence="12" id="KW-1185">Reference proteome</keyword>
<keyword evidence="6" id="KW-0653">Protein transport</keyword>
<evidence type="ECO:0000256" key="9">
    <source>
        <dbReference type="RuleBase" id="RU363032"/>
    </source>
</evidence>
<dbReference type="GO" id="GO:0055085">
    <property type="term" value="P:transmembrane transport"/>
    <property type="evidence" value="ECO:0007669"/>
    <property type="project" value="InterPro"/>
</dbReference>
<evidence type="ECO:0000256" key="5">
    <source>
        <dbReference type="ARBA" id="ARBA00022856"/>
    </source>
</evidence>
<dbReference type="GO" id="GO:0005886">
    <property type="term" value="C:plasma membrane"/>
    <property type="evidence" value="ECO:0007669"/>
    <property type="project" value="UniProtKB-SubCell"/>
</dbReference>
<keyword evidence="3" id="KW-1003">Cell membrane</keyword>
<feature type="transmembrane region" description="Helical" evidence="9">
    <location>
        <begin position="361"/>
        <end position="380"/>
    </location>
</feature>
<feature type="transmembrane region" description="Helical" evidence="9">
    <location>
        <begin position="268"/>
        <end position="291"/>
    </location>
</feature>
<evidence type="ECO:0000259" key="10">
    <source>
        <dbReference type="PROSITE" id="PS50928"/>
    </source>
</evidence>
<evidence type="ECO:0000313" key="12">
    <source>
        <dbReference type="Proteomes" id="UP001178148"/>
    </source>
</evidence>
<evidence type="ECO:0000256" key="6">
    <source>
        <dbReference type="ARBA" id="ARBA00022927"/>
    </source>
</evidence>
<keyword evidence="7 9" id="KW-1133">Transmembrane helix</keyword>
<proteinExistence type="inferred from homology"/>
<feature type="transmembrane region" description="Helical" evidence="9">
    <location>
        <begin position="151"/>
        <end position="176"/>
    </location>
</feature>
<reference evidence="11 12" key="1">
    <citation type="journal article" date="2023" name="bioRxiv">
        <title>An intranuclear bacterial parasite of deep-sea mussels expresses apoptosis inhibitors acquired from its host.</title>
        <authorList>
            <person name="Gonzalez Porras M.A."/>
            <person name="Assie A."/>
            <person name="Tietjen M."/>
            <person name="Violette M."/>
            <person name="Kleiner M."/>
            <person name="Gruber-Vodicka H."/>
            <person name="Dubilier N."/>
            <person name="Leisch N."/>
        </authorList>
    </citation>
    <scope>NUCLEOTIDE SEQUENCE [LARGE SCALE GENOMIC DNA]</scope>
    <source>
        <strain evidence="11">IAP13</strain>
    </source>
</reference>
<dbReference type="Proteomes" id="UP001178148">
    <property type="component" value="Unassembled WGS sequence"/>
</dbReference>
<dbReference type="InterPro" id="IPR035906">
    <property type="entry name" value="MetI-like_sf"/>
</dbReference>
<organism evidence="11 12">
    <name type="scientific">Candidatus Endonucleibacter bathymodioli</name>
    <dbReference type="NCBI Taxonomy" id="539814"/>
    <lineage>
        <taxon>Bacteria</taxon>
        <taxon>Pseudomonadati</taxon>
        <taxon>Pseudomonadota</taxon>
        <taxon>Gammaproteobacteria</taxon>
        <taxon>Oceanospirillales</taxon>
        <taxon>Endozoicomonadaceae</taxon>
        <taxon>Candidatus Endonucleibacter</taxon>
    </lineage>
</organism>
<dbReference type="EMBL" id="JASXSV010000028">
    <property type="protein sequence ID" value="MDP0590040.1"/>
    <property type="molecule type" value="Genomic_DNA"/>
</dbReference>
<feature type="transmembrane region" description="Helical" evidence="9">
    <location>
        <begin position="418"/>
        <end position="439"/>
    </location>
</feature>
<dbReference type="PROSITE" id="PS50928">
    <property type="entry name" value="ABC_TM1"/>
    <property type="match status" value="1"/>
</dbReference>
<accession>A0AA90STW5</accession>
<feature type="transmembrane region" description="Helical" evidence="9">
    <location>
        <begin position="6"/>
        <end position="27"/>
    </location>
</feature>
<dbReference type="InterPro" id="IPR000515">
    <property type="entry name" value="MetI-like"/>
</dbReference>
<dbReference type="GO" id="GO:0015031">
    <property type="term" value="P:protein transport"/>
    <property type="evidence" value="ECO:0007669"/>
    <property type="project" value="UniProtKB-KW"/>
</dbReference>
<dbReference type="SUPFAM" id="SSF161098">
    <property type="entry name" value="MetI-like"/>
    <property type="match status" value="1"/>
</dbReference>
<feature type="transmembrane region" description="Helical" evidence="9">
    <location>
        <begin position="233"/>
        <end position="256"/>
    </location>
</feature>
<evidence type="ECO:0000256" key="8">
    <source>
        <dbReference type="ARBA" id="ARBA00023136"/>
    </source>
</evidence>
<evidence type="ECO:0000256" key="2">
    <source>
        <dbReference type="ARBA" id="ARBA00022448"/>
    </source>
</evidence>
<dbReference type="GO" id="GO:0015833">
    <property type="term" value="P:peptide transport"/>
    <property type="evidence" value="ECO:0007669"/>
    <property type="project" value="UniProtKB-KW"/>
</dbReference>
<dbReference type="Pfam" id="PF00528">
    <property type="entry name" value="BPD_transp_1"/>
    <property type="match status" value="1"/>
</dbReference>
<keyword evidence="8 9" id="KW-0472">Membrane</keyword>
<feature type="domain" description="ABC transmembrane type-1" evidence="10">
    <location>
        <begin position="230"/>
        <end position="440"/>
    </location>
</feature>
<keyword evidence="2 9" id="KW-0813">Transport</keyword>
<feature type="transmembrane region" description="Helical" evidence="9">
    <location>
        <begin position="311"/>
        <end position="330"/>
    </location>
</feature>
<comment type="subcellular location">
    <subcellularLocation>
        <location evidence="1 9">Cell membrane</location>
        <topology evidence="1 9">Multi-pass membrane protein</topology>
    </subcellularLocation>
</comment>
<sequence length="469" mass="52380">MKLLFLWSDVLLYILLAAIAAFVISLAKNPQSRARWHGVFMSRLGMVSFIIILSYIAIGFTDSLHFRTSLDPIAGQQYSKTFYSNKVHSILDRMLGEMSQNTERTYSAPFSLKSYLKENIQDSKGRTFRDFPNLQHAGSHLQIGDSMIADIFWQSIIACLKGLLISSILIAAHLWYMRGKKSLLPWNTAYITLAMVITLLAWLLHVGNLYHILGTDMSGNDVLYKGFKGIRTGMLIGSLTTLIMMPIAIFLGIAAGYFKGWVDDIIQYLYTTLSSIPSLLLVASAVLLFQVWIDLNPDLFETSLEKGDTHFVALCFILGITSWASLCRLLRAETLKLSQLEYVQAAHAFGVSHIRTITRHILPNVVHLILITFILDFSALVLAEAVLSYIGIGVDASIISWGNMITSGSSELSREPAIWWNLTGAFIFMSILVLASNLFSDLVNDIFNPKTINAAQMHKDLANDPIRNN</sequence>
<dbReference type="AlphaFoldDB" id="A0AA90STW5"/>
<feature type="transmembrane region" description="Helical" evidence="9">
    <location>
        <begin position="188"/>
        <end position="213"/>
    </location>
</feature>
<dbReference type="CDD" id="cd06261">
    <property type="entry name" value="TM_PBP2"/>
    <property type="match status" value="1"/>
</dbReference>
<dbReference type="InterPro" id="IPR050366">
    <property type="entry name" value="BP-dependent_transpt_permease"/>
</dbReference>
<feature type="transmembrane region" description="Helical" evidence="9">
    <location>
        <begin position="39"/>
        <end position="60"/>
    </location>
</feature>
<dbReference type="Gene3D" id="1.10.3720.10">
    <property type="entry name" value="MetI-like"/>
    <property type="match status" value="1"/>
</dbReference>
<evidence type="ECO:0000256" key="7">
    <source>
        <dbReference type="ARBA" id="ARBA00022989"/>
    </source>
</evidence>
<keyword evidence="4 9" id="KW-0812">Transmembrane</keyword>
<keyword evidence="5" id="KW-0571">Peptide transport</keyword>
<gene>
    <name evidence="11" type="ORF">QS748_12970</name>
</gene>
<dbReference type="PANTHER" id="PTHR43386:SF24">
    <property type="entry name" value="OLIGOPEPTIDE TRANSPORT SYSTEM PERMEASE PROTEIN AMID"/>
    <property type="match status" value="1"/>
</dbReference>